<proteinExistence type="inferred from homology"/>
<dbReference type="SUPFAM" id="SSF141523">
    <property type="entry name" value="L,D-transpeptidase catalytic domain-like"/>
    <property type="match status" value="1"/>
</dbReference>
<dbReference type="GO" id="GO:0009252">
    <property type="term" value="P:peptidoglycan biosynthetic process"/>
    <property type="evidence" value="ECO:0007669"/>
    <property type="project" value="UniProtKB-UniPathway"/>
</dbReference>
<evidence type="ECO:0000256" key="1">
    <source>
        <dbReference type="ARBA" id="ARBA00004752"/>
    </source>
</evidence>
<keyword evidence="4 7" id="KW-0133">Cell shape</keyword>
<sequence length="424" mass="50363">MSLLGKIAFLLTWLSLLMSWEARAEWILRVENNQFLPSYFFVVSKEQQKLYFFSNHSPLKQIFVLPCTTGQVRGDKQKEGDKKTPEGVYFIEKKLTHGLDFSLYGGVAFTLNYPNPVDILHNKSGHGIWIHGRGTPIKAFNTQGCVAVNLDHIPLIEENISFKKTPVIITKDFYWLKEKEATQLFGFILEKVQEWSWAWRKKSPDFFDFYDSNLVVEKKKDYAHFIAKKKALFKKYKWIDVFISKPKIIYGPDYIVCYFDQLFRSPALLSVGIKRLYWMQNKWDWKIVGVEWRKQKRTDVLKKYLKARTKDLKTWLDGWKTAWEKADIKAYSLFYADNAVQGKVKGLKNIINFKKNIWAKRKPKKIEIYNLQIKLSKVGFKINFVQRYEDMSGYFDLGKKEIIVEPYKDKWRILKEKWTRIDEK</sequence>
<dbReference type="InterPro" id="IPR032710">
    <property type="entry name" value="NTF2-like_dom_sf"/>
</dbReference>
<dbReference type="GO" id="GO:0016740">
    <property type="term" value="F:transferase activity"/>
    <property type="evidence" value="ECO:0007669"/>
    <property type="project" value="UniProtKB-KW"/>
</dbReference>
<keyword evidence="10" id="KW-1185">Reference proteome</keyword>
<evidence type="ECO:0000256" key="3">
    <source>
        <dbReference type="ARBA" id="ARBA00022679"/>
    </source>
</evidence>
<protein>
    <submittedName>
        <fullName evidence="9">Murein L,D-transpeptidase YafK</fullName>
    </submittedName>
</protein>
<dbReference type="STRING" id="206665.SAMN04488516_102169"/>
<feature type="domain" description="L,D-TPase catalytic" evidence="8">
    <location>
        <begin position="39"/>
        <end position="170"/>
    </location>
</feature>
<dbReference type="RefSeq" id="WP_092063335.1">
    <property type="nucleotide sequence ID" value="NZ_FNIN01000002.1"/>
</dbReference>
<dbReference type="SUPFAM" id="SSF54427">
    <property type="entry name" value="NTF2-like"/>
    <property type="match status" value="1"/>
</dbReference>
<dbReference type="GO" id="GO:0071555">
    <property type="term" value="P:cell wall organization"/>
    <property type="evidence" value="ECO:0007669"/>
    <property type="project" value="UniProtKB-UniRule"/>
</dbReference>
<dbReference type="PANTHER" id="PTHR36699:SF1">
    <property type="entry name" value="L,D-TRANSPEPTIDASE YAFK-RELATED"/>
    <property type="match status" value="1"/>
</dbReference>
<evidence type="ECO:0000259" key="8">
    <source>
        <dbReference type="PROSITE" id="PS52029"/>
    </source>
</evidence>
<dbReference type="GO" id="GO:0008360">
    <property type="term" value="P:regulation of cell shape"/>
    <property type="evidence" value="ECO:0007669"/>
    <property type="project" value="UniProtKB-UniRule"/>
</dbReference>
<reference evidence="9 10" key="1">
    <citation type="submission" date="2016-10" db="EMBL/GenBank/DDBJ databases">
        <authorList>
            <person name="de Groot N.N."/>
        </authorList>
    </citation>
    <scope>NUCLEOTIDE SEQUENCE [LARGE SCALE GENOMIC DNA]</scope>
    <source>
        <strain evidence="9 10">DSM 15269</strain>
    </source>
</reference>
<keyword evidence="3" id="KW-0808">Transferase</keyword>
<dbReference type="Proteomes" id="UP000199602">
    <property type="component" value="Unassembled WGS sequence"/>
</dbReference>
<evidence type="ECO:0000256" key="7">
    <source>
        <dbReference type="PROSITE-ProRule" id="PRU01373"/>
    </source>
</evidence>
<dbReference type="InterPro" id="IPR005490">
    <property type="entry name" value="LD_TPept_cat_dom"/>
</dbReference>
<accession>A0A1H0BGX2</accession>
<keyword evidence="6 7" id="KW-0961">Cell wall biogenesis/degradation</keyword>
<dbReference type="Pfam" id="PF03734">
    <property type="entry name" value="YkuD"/>
    <property type="match status" value="1"/>
</dbReference>
<dbReference type="CDD" id="cd16913">
    <property type="entry name" value="YkuD_like"/>
    <property type="match status" value="1"/>
</dbReference>
<keyword evidence="5 7" id="KW-0573">Peptidoglycan synthesis</keyword>
<dbReference type="Gene3D" id="2.40.440.10">
    <property type="entry name" value="L,D-transpeptidase catalytic domain-like"/>
    <property type="match status" value="1"/>
</dbReference>
<dbReference type="Pfam" id="PF24125">
    <property type="entry name" value="Cds6_C"/>
    <property type="match status" value="2"/>
</dbReference>
<evidence type="ECO:0000256" key="4">
    <source>
        <dbReference type="ARBA" id="ARBA00022960"/>
    </source>
</evidence>
<dbReference type="InterPro" id="IPR038063">
    <property type="entry name" value="Transpep_catalytic_dom"/>
</dbReference>
<evidence type="ECO:0000313" key="10">
    <source>
        <dbReference type="Proteomes" id="UP000199602"/>
    </source>
</evidence>
<comment type="pathway">
    <text evidence="1 7">Cell wall biogenesis; peptidoglycan biosynthesis.</text>
</comment>
<feature type="active site" description="Nucleophile" evidence="7">
    <location>
        <position position="145"/>
    </location>
</feature>
<name>A0A1H0BGX2_9BACT</name>
<evidence type="ECO:0000256" key="6">
    <source>
        <dbReference type="ARBA" id="ARBA00023316"/>
    </source>
</evidence>
<evidence type="ECO:0000313" key="9">
    <source>
        <dbReference type="EMBL" id="SDN44914.1"/>
    </source>
</evidence>
<feature type="active site" description="Proton donor/acceptor" evidence="7">
    <location>
        <position position="131"/>
    </location>
</feature>
<organism evidence="9 10">
    <name type="scientific">Desulfonauticus submarinus</name>
    <dbReference type="NCBI Taxonomy" id="206665"/>
    <lineage>
        <taxon>Bacteria</taxon>
        <taxon>Pseudomonadati</taxon>
        <taxon>Thermodesulfobacteriota</taxon>
        <taxon>Desulfovibrionia</taxon>
        <taxon>Desulfovibrionales</taxon>
        <taxon>Desulfonauticaceae</taxon>
        <taxon>Desulfonauticus</taxon>
    </lineage>
</organism>
<gene>
    <name evidence="9" type="ORF">SAMN04488516_102169</name>
</gene>
<dbReference type="PANTHER" id="PTHR36699">
    <property type="entry name" value="LD-TRANSPEPTIDASE"/>
    <property type="match status" value="1"/>
</dbReference>
<dbReference type="AlphaFoldDB" id="A0A1H0BGX2"/>
<dbReference type="OrthoDB" id="9809748at2"/>
<comment type="similarity">
    <text evidence="2">Belongs to the YkuD family.</text>
</comment>
<dbReference type="GO" id="GO:0004180">
    <property type="term" value="F:carboxypeptidase activity"/>
    <property type="evidence" value="ECO:0007669"/>
    <property type="project" value="UniProtKB-ARBA"/>
</dbReference>
<dbReference type="InterPro" id="IPR056203">
    <property type="entry name" value="Cds6_C"/>
</dbReference>
<dbReference type="EMBL" id="FNIN01000002">
    <property type="protein sequence ID" value="SDN44914.1"/>
    <property type="molecule type" value="Genomic_DNA"/>
</dbReference>
<evidence type="ECO:0000256" key="5">
    <source>
        <dbReference type="ARBA" id="ARBA00022984"/>
    </source>
</evidence>
<dbReference type="UniPathway" id="UPA00219"/>
<dbReference type="PROSITE" id="PS52029">
    <property type="entry name" value="LD_TPASE"/>
    <property type="match status" value="1"/>
</dbReference>
<evidence type="ECO:0000256" key="2">
    <source>
        <dbReference type="ARBA" id="ARBA00005992"/>
    </source>
</evidence>